<dbReference type="EMBL" id="FOSP01000007">
    <property type="protein sequence ID" value="SFK48121.1"/>
    <property type="molecule type" value="Genomic_DNA"/>
</dbReference>
<dbReference type="AlphaFoldDB" id="A0A1I3ZWR9"/>
<reference evidence="2" key="1">
    <citation type="submission" date="2016-10" db="EMBL/GenBank/DDBJ databases">
        <authorList>
            <person name="Varghese N."/>
            <person name="Submissions S."/>
        </authorList>
    </citation>
    <scope>NUCLEOTIDE SEQUENCE [LARGE SCALE GENOMIC DNA]</scope>
    <source>
        <strain evidence="2">Nm69</strain>
    </source>
</reference>
<evidence type="ECO:0000313" key="1">
    <source>
        <dbReference type="EMBL" id="SFK48121.1"/>
    </source>
</evidence>
<accession>A0A1I3ZWR9</accession>
<dbReference type="RefSeq" id="WP_090698210.1">
    <property type="nucleotide sequence ID" value="NZ_FOSP01000007.1"/>
</dbReference>
<protein>
    <submittedName>
        <fullName evidence="1">Uncharacterized protein</fullName>
    </submittedName>
</protein>
<dbReference type="STRING" id="52441.SAMN05216302_100787"/>
<gene>
    <name evidence="1" type="ORF">SAMN05216302_100787</name>
</gene>
<keyword evidence="2" id="KW-1185">Reference proteome</keyword>
<dbReference type="Proteomes" id="UP000199533">
    <property type="component" value="Unassembled WGS sequence"/>
</dbReference>
<evidence type="ECO:0000313" key="2">
    <source>
        <dbReference type="Proteomes" id="UP000199533"/>
    </source>
</evidence>
<proteinExistence type="predicted"/>
<dbReference type="OrthoDB" id="116741at2"/>
<sequence length="214" mass="25011">MSNIAGKAYAMNVITPIRWYMVWINRLIFKIALNRPSTLKGLITLSLIHYARWVIIPRNAFPRLDENQPKEDLNYAYMLFFSNFNGSWDQYVDSFTFAIPAGLDLFWKWNVRYPKSVPLTPFHNYIRHNQIDTAHYYNAYPMAASNDVKSAKKVKKALIDFNAVSSDKAPDDFLKDYNKLLNDLQLQLGEMKPTPIVSLSSYEVKKRYEQTQTH</sequence>
<organism evidence="1 2">
    <name type="scientific">Nitrosomonas aestuarii</name>
    <dbReference type="NCBI Taxonomy" id="52441"/>
    <lineage>
        <taxon>Bacteria</taxon>
        <taxon>Pseudomonadati</taxon>
        <taxon>Pseudomonadota</taxon>
        <taxon>Betaproteobacteria</taxon>
        <taxon>Nitrosomonadales</taxon>
        <taxon>Nitrosomonadaceae</taxon>
        <taxon>Nitrosomonas</taxon>
    </lineage>
</organism>
<name>A0A1I3ZWR9_9PROT</name>